<dbReference type="CDD" id="cd03564">
    <property type="entry name" value="ANTH_N"/>
    <property type="match status" value="1"/>
</dbReference>
<keyword evidence="6" id="KW-0472">Membrane</keyword>
<evidence type="ECO:0000256" key="6">
    <source>
        <dbReference type="ARBA" id="ARBA00023136"/>
    </source>
</evidence>
<keyword evidence="7" id="KW-0168">Coated pit</keyword>
<dbReference type="AlphaFoldDB" id="A0A9R0R7E8"/>
<evidence type="ECO:0000313" key="10">
    <source>
        <dbReference type="EMBL" id="VAH22171.1"/>
    </source>
</evidence>
<dbReference type="GO" id="GO:0006900">
    <property type="term" value="P:vesicle budding from membrane"/>
    <property type="evidence" value="ECO:0007669"/>
    <property type="project" value="TreeGrafter"/>
</dbReference>
<keyword evidence="11" id="KW-1185">Reference proteome</keyword>
<feature type="domain" description="ENTH" evidence="9">
    <location>
        <begin position="24"/>
        <end position="159"/>
    </location>
</feature>
<dbReference type="InterPro" id="IPR045192">
    <property type="entry name" value="AP180-like"/>
</dbReference>
<accession>A0A9R0R7E8</accession>
<keyword evidence="4" id="KW-0254">Endocytosis</keyword>
<evidence type="ECO:0000256" key="4">
    <source>
        <dbReference type="ARBA" id="ARBA00022583"/>
    </source>
</evidence>
<dbReference type="Gramene" id="TRITD1Bv1G202270.8">
    <property type="protein sequence ID" value="TRITD1Bv1G202270.8"/>
    <property type="gene ID" value="TRITD1Bv1G202270"/>
</dbReference>
<gene>
    <name evidence="10" type="ORF">TRITD_1Bv1G202270</name>
</gene>
<dbReference type="GO" id="GO:0030136">
    <property type="term" value="C:clathrin-coated vesicle"/>
    <property type="evidence" value="ECO:0007669"/>
    <property type="project" value="UniProtKB-SubCell"/>
</dbReference>
<comment type="subcellular location">
    <subcellularLocation>
        <location evidence="1">Cytoplasmic vesicle</location>
        <location evidence="1">Clathrin-coated vesicle</location>
    </subcellularLocation>
    <subcellularLocation>
        <location evidence="2">Golgi apparatus</location>
    </subcellularLocation>
    <subcellularLocation>
        <location evidence="3">Membrane</location>
        <location evidence="3">Clathrin-coated pit</location>
    </subcellularLocation>
</comment>
<dbReference type="GO" id="GO:0048268">
    <property type="term" value="P:clathrin coat assembly"/>
    <property type="evidence" value="ECO:0007669"/>
    <property type="project" value="InterPro"/>
</dbReference>
<organism evidence="10 11">
    <name type="scientific">Triticum turgidum subsp. durum</name>
    <name type="common">Durum wheat</name>
    <name type="synonym">Triticum durum</name>
    <dbReference type="NCBI Taxonomy" id="4567"/>
    <lineage>
        <taxon>Eukaryota</taxon>
        <taxon>Viridiplantae</taxon>
        <taxon>Streptophyta</taxon>
        <taxon>Embryophyta</taxon>
        <taxon>Tracheophyta</taxon>
        <taxon>Spermatophyta</taxon>
        <taxon>Magnoliopsida</taxon>
        <taxon>Liliopsida</taxon>
        <taxon>Poales</taxon>
        <taxon>Poaceae</taxon>
        <taxon>BOP clade</taxon>
        <taxon>Pooideae</taxon>
        <taxon>Triticodae</taxon>
        <taxon>Triticeae</taxon>
        <taxon>Triticinae</taxon>
        <taxon>Triticum</taxon>
    </lineage>
</organism>
<dbReference type="InterPro" id="IPR008942">
    <property type="entry name" value="ENTH_VHS"/>
</dbReference>
<dbReference type="Gene3D" id="1.25.40.90">
    <property type="match status" value="1"/>
</dbReference>
<evidence type="ECO:0000256" key="1">
    <source>
        <dbReference type="ARBA" id="ARBA00004132"/>
    </source>
</evidence>
<evidence type="ECO:0000256" key="7">
    <source>
        <dbReference type="ARBA" id="ARBA00023176"/>
    </source>
</evidence>
<protein>
    <recommendedName>
        <fullName evidence="9">ENTH domain-containing protein</fullName>
    </recommendedName>
</protein>
<dbReference type="GO" id="GO:0005794">
    <property type="term" value="C:Golgi apparatus"/>
    <property type="evidence" value="ECO:0007669"/>
    <property type="project" value="UniProtKB-SubCell"/>
</dbReference>
<dbReference type="InterPro" id="IPR013809">
    <property type="entry name" value="ENTH"/>
</dbReference>
<dbReference type="FunFam" id="1.25.40.90:FF:000005">
    <property type="entry name" value="Clathrin assembly protein AP180"/>
    <property type="match status" value="1"/>
</dbReference>
<evidence type="ECO:0000256" key="5">
    <source>
        <dbReference type="ARBA" id="ARBA00023034"/>
    </source>
</evidence>
<evidence type="ECO:0000259" key="9">
    <source>
        <dbReference type="PROSITE" id="PS50942"/>
    </source>
</evidence>
<evidence type="ECO:0000313" key="11">
    <source>
        <dbReference type="Proteomes" id="UP000324705"/>
    </source>
</evidence>
<dbReference type="PANTHER" id="PTHR22951">
    <property type="entry name" value="CLATHRIN ASSEMBLY PROTEIN"/>
    <property type="match status" value="1"/>
</dbReference>
<evidence type="ECO:0000256" key="3">
    <source>
        <dbReference type="ARBA" id="ARBA00004600"/>
    </source>
</evidence>
<keyword evidence="5" id="KW-0333">Golgi apparatus</keyword>
<name>A0A9R0R7E8_TRITD</name>
<dbReference type="GO" id="GO:0000149">
    <property type="term" value="F:SNARE binding"/>
    <property type="evidence" value="ECO:0007669"/>
    <property type="project" value="TreeGrafter"/>
</dbReference>
<sequence length="174" mass="19975">MASMQSWRKAYGAIKDTTTVSLANINSDFKDLDVAIVKATNHVECPPKERHLRKIAAATSIARPRADIAYCIHALSRRLSKTRNWIVALKTLVVVHRLLREGDPTFREELLNFTQRILQLSNFKDDSSPIAWDCSAWVRTYGQFLEERLECFRILKYDVEAERLSKQGQGPEKV</sequence>
<dbReference type="GO" id="GO:0072583">
    <property type="term" value="P:clathrin-dependent endocytosis"/>
    <property type="evidence" value="ECO:0007669"/>
    <property type="project" value="InterPro"/>
</dbReference>
<dbReference type="SMART" id="SM00273">
    <property type="entry name" value="ENTH"/>
    <property type="match status" value="1"/>
</dbReference>
<dbReference type="SUPFAM" id="SSF48464">
    <property type="entry name" value="ENTH/VHS domain"/>
    <property type="match status" value="1"/>
</dbReference>
<proteinExistence type="predicted"/>
<dbReference type="Pfam" id="PF07651">
    <property type="entry name" value="ANTH"/>
    <property type="match status" value="1"/>
</dbReference>
<dbReference type="PROSITE" id="PS50942">
    <property type="entry name" value="ENTH"/>
    <property type="match status" value="1"/>
</dbReference>
<dbReference type="GO" id="GO:0032050">
    <property type="term" value="F:clathrin heavy chain binding"/>
    <property type="evidence" value="ECO:0007669"/>
    <property type="project" value="TreeGrafter"/>
</dbReference>
<dbReference type="Proteomes" id="UP000324705">
    <property type="component" value="Chromosome 1B"/>
</dbReference>
<evidence type="ECO:0000256" key="8">
    <source>
        <dbReference type="ARBA" id="ARBA00023329"/>
    </source>
</evidence>
<dbReference type="InterPro" id="IPR048050">
    <property type="entry name" value="ANTH_N_plant"/>
</dbReference>
<dbReference type="GO" id="GO:0005545">
    <property type="term" value="F:1-phosphatidylinositol binding"/>
    <property type="evidence" value="ECO:0007669"/>
    <property type="project" value="TreeGrafter"/>
</dbReference>
<dbReference type="PANTHER" id="PTHR22951:SF89">
    <property type="entry name" value="OS05G0549000 PROTEIN"/>
    <property type="match status" value="1"/>
</dbReference>
<evidence type="ECO:0000256" key="2">
    <source>
        <dbReference type="ARBA" id="ARBA00004555"/>
    </source>
</evidence>
<keyword evidence="8" id="KW-0968">Cytoplasmic vesicle</keyword>
<dbReference type="GO" id="GO:0005905">
    <property type="term" value="C:clathrin-coated pit"/>
    <property type="evidence" value="ECO:0007669"/>
    <property type="project" value="UniProtKB-SubCell"/>
</dbReference>
<dbReference type="EMBL" id="LT934112">
    <property type="protein sequence ID" value="VAH22171.1"/>
    <property type="molecule type" value="Genomic_DNA"/>
</dbReference>
<dbReference type="GO" id="GO:0005546">
    <property type="term" value="F:phosphatidylinositol-4,5-bisphosphate binding"/>
    <property type="evidence" value="ECO:0007669"/>
    <property type="project" value="TreeGrafter"/>
</dbReference>
<reference evidence="10 11" key="1">
    <citation type="submission" date="2017-09" db="EMBL/GenBank/DDBJ databases">
        <authorList>
            <consortium name="International Durum Wheat Genome Sequencing Consortium (IDWGSC)"/>
            <person name="Milanesi L."/>
        </authorList>
    </citation>
    <scope>NUCLEOTIDE SEQUENCE [LARGE SCALE GENOMIC DNA]</scope>
    <source>
        <strain evidence="11">cv. Svevo</strain>
    </source>
</reference>
<dbReference type="InterPro" id="IPR011417">
    <property type="entry name" value="ANTH_dom"/>
</dbReference>